<dbReference type="AlphaFoldDB" id="A0AAV7DZK4"/>
<reference evidence="1 2" key="1">
    <citation type="submission" date="2021-07" db="EMBL/GenBank/DDBJ databases">
        <title>The Aristolochia fimbriata genome: insights into angiosperm evolution, floral development and chemical biosynthesis.</title>
        <authorList>
            <person name="Jiao Y."/>
        </authorList>
    </citation>
    <scope>NUCLEOTIDE SEQUENCE [LARGE SCALE GENOMIC DNA]</scope>
    <source>
        <strain evidence="1">IBCAS-2021</strain>
        <tissue evidence="1">Leaf</tissue>
    </source>
</reference>
<organism evidence="1 2">
    <name type="scientific">Aristolochia fimbriata</name>
    <name type="common">White veined hardy Dutchman's pipe vine</name>
    <dbReference type="NCBI Taxonomy" id="158543"/>
    <lineage>
        <taxon>Eukaryota</taxon>
        <taxon>Viridiplantae</taxon>
        <taxon>Streptophyta</taxon>
        <taxon>Embryophyta</taxon>
        <taxon>Tracheophyta</taxon>
        <taxon>Spermatophyta</taxon>
        <taxon>Magnoliopsida</taxon>
        <taxon>Magnoliidae</taxon>
        <taxon>Piperales</taxon>
        <taxon>Aristolochiaceae</taxon>
        <taxon>Aristolochia</taxon>
    </lineage>
</organism>
<sequence length="187" mass="20467">MYYHVQLQARFSNVSFSIQAPKCCSNTRKSGAPNRRDVVSLPPPKVGFISSTSNPFVKHCLKLRQSSSYRQSQGSAVVVGITPIKEISQLQLLQGDEHFVLECLLLLEGAEAPNGLGESIGHIISVSSNVMKKLSGVQSVDSITAIAIMRIPNSFYKLHDNEGLEACENWLSCAHRILTLDGIQVDL</sequence>
<keyword evidence="2" id="KW-1185">Reference proteome</keyword>
<gene>
    <name evidence="1" type="ORF">H6P81_017773</name>
</gene>
<dbReference type="PANTHER" id="PTHR43191">
    <property type="entry name" value="RRNA METHYLTRANSFERASE 3"/>
    <property type="match status" value="1"/>
</dbReference>
<dbReference type="InterPro" id="IPR051259">
    <property type="entry name" value="rRNA_Methyltransferase"/>
</dbReference>
<name>A0AAV7DZK4_ARIFI</name>
<dbReference type="SUPFAM" id="SSF55315">
    <property type="entry name" value="L30e-like"/>
    <property type="match status" value="1"/>
</dbReference>
<evidence type="ECO:0000313" key="2">
    <source>
        <dbReference type="Proteomes" id="UP000825729"/>
    </source>
</evidence>
<evidence type="ECO:0000313" key="1">
    <source>
        <dbReference type="EMBL" id="KAG9441919.1"/>
    </source>
</evidence>
<dbReference type="GO" id="GO:0003723">
    <property type="term" value="F:RNA binding"/>
    <property type="evidence" value="ECO:0007669"/>
    <property type="project" value="TreeGrafter"/>
</dbReference>
<protein>
    <submittedName>
        <fullName evidence="1">Uncharacterized protein</fullName>
    </submittedName>
</protein>
<proteinExistence type="predicted"/>
<dbReference type="InterPro" id="IPR029064">
    <property type="entry name" value="Ribosomal_eL30-like_sf"/>
</dbReference>
<dbReference type="EMBL" id="JAINDJ010000007">
    <property type="protein sequence ID" value="KAG9441919.1"/>
    <property type="molecule type" value="Genomic_DNA"/>
</dbReference>
<accession>A0AAV7DZK4</accession>
<dbReference type="Gene3D" id="3.30.1330.30">
    <property type="match status" value="1"/>
</dbReference>
<dbReference type="Proteomes" id="UP000825729">
    <property type="component" value="Unassembled WGS sequence"/>
</dbReference>
<dbReference type="PANTHER" id="PTHR43191:SF2">
    <property type="entry name" value="RRNA METHYLTRANSFERASE 3, MITOCHONDRIAL"/>
    <property type="match status" value="1"/>
</dbReference>
<comment type="caution">
    <text evidence="1">The sequence shown here is derived from an EMBL/GenBank/DDBJ whole genome shotgun (WGS) entry which is preliminary data.</text>
</comment>